<dbReference type="Proteomes" id="UP000018439">
    <property type="component" value="Chromosome"/>
</dbReference>
<dbReference type="NCBIfam" id="TIGR01730">
    <property type="entry name" value="RND_mfp"/>
    <property type="match status" value="1"/>
</dbReference>
<dbReference type="PANTHER" id="PTHR30158:SF23">
    <property type="entry name" value="MULTIDRUG RESISTANCE PROTEIN MEXA"/>
    <property type="match status" value="1"/>
</dbReference>
<reference evidence="7 8" key="1">
    <citation type="journal article" date="2011" name="Stand. Genomic Sci.">
        <title>Non-contiguous finished genome sequence of Bacteroides coprosuis type strain (PC139).</title>
        <authorList>
            <person name="Land M."/>
            <person name="Held B."/>
            <person name="Gronow S."/>
            <person name="Abt B."/>
            <person name="Lucas S."/>
            <person name="Del Rio T.G."/>
            <person name="Nolan M."/>
            <person name="Tice H."/>
            <person name="Cheng J.F."/>
            <person name="Pitluck S."/>
            <person name="Liolios K."/>
            <person name="Pagani I."/>
            <person name="Ivanova N."/>
            <person name="Mavromatis K."/>
            <person name="Mikhailova N."/>
            <person name="Pati A."/>
            <person name="Tapia R."/>
            <person name="Han C."/>
            <person name="Goodwin L."/>
            <person name="Chen A."/>
            <person name="Palaniappan K."/>
            <person name="Hauser L."/>
            <person name="Brambilla E.M."/>
            <person name="Rohde M."/>
            <person name="Goker M."/>
            <person name="Detter J.C."/>
            <person name="Woyke T."/>
            <person name="Bristow J."/>
            <person name="Eisen J.A."/>
            <person name="Markowitz V."/>
            <person name="Hugenholtz P."/>
            <person name="Kyrpides N.C."/>
            <person name="Klenk H.P."/>
            <person name="Lapidus A."/>
        </authorList>
    </citation>
    <scope>NUCLEOTIDE SEQUENCE</scope>
    <source>
        <strain evidence="7 8">DSM 18011</strain>
    </source>
</reference>
<feature type="domain" description="Multidrug resistance protein MdtA-like barrel-sandwich hybrid" evidence="4">
    <location>
        <begin position="60"/>
        <end position="193"/>
    </location>
</feature>
<evidence type="ECO:0000313" key="7">
    <source>
        <dbReference type="EMBL" id="EGJ71345.1"/>
    </source>
</evidence>
<feature type="domain" description="Multidrug resistance protein MdtA-like C-terminal permuted SH3" evidence="6">
    <location>
        <begin position="296"/>
        <end position="355"/>
    </location>
</feature>
<dbReference type="InterPro" id="IPR006143">
    <property type="entry name" value="RND_pump_MFP"/>
</dbReference>
<dbReference type="PROSITE" id="PS51257">
    <property type="entry name" value="PROKAR_LIPOPROTEIN"/>
    <property type="match status" value="1"/>
</dbReference>
<evidence type="ECO:0000256" key="1">
    <source>
        <dbReference type="ARBA" id="ARBA00004196"/>
    </source>
</evidence>
<dbReference type="STRING" id="679937.Bcop_1141"/>
<dbReference type="Pfam" id="PF25967">
    <property type="entry name" value="RND-MFP_C"/>
    <property type="match status" value="1"/>
</dbReference>
<gene>
    <name evidence="7" type="ORF">Bcop_1141</name>
</gene>
<sequence length="367" mass="39339">MKLSNLIYGMSALLLLVSCGNKSQNAGQTDVQKYPTQVITGQEVELTTTYPASLKGQQDIEIRPRIDGFIDAIYIDEGSLVKKGQALFKINSPQSEQALTSAKAAITMAQSSVNTAKLNVDRIRPLAEKGIVGSVQLATAEDAYNSALAGLAQAEANLKNAQATIGWTNVTSPVNGFVGAIPLRLGSLVNSMNVLTTVANVDSIYAYFSMNEKEFSTFLSELEGNTQAEKIKNAPQVRLTLANGTEYPYVGKIGTITGSVNATTGSVSFRAVFPNSNFELRSGMSGKITIPTHMDNALIIPQKAVFEQQNKNLVYQVQGDSVVLKSISVLPTPDGKQYVVTSGLQEKDKIVTDGIVTLRHGKKIATE</sequence>
<dbReference type="PANTHER" id="PTHR30158">
    <property type="entry name" value="ACRA/E-RELATED COMPONENT OF DRUG EFFLUX TRANSPORTER"/>
    <property type="match status" value="1"/>
</dbReference>
<dbReference type="Gene3D" id="2.40.420.20">
    <property type="match status" value="1"/>
</dbReference>
<comment type="similarity">
    <text evidence="2">Belongs to the membrane fusion protein (MFP) (TC 8.A.1) family.</text>
</comment>
<keyword evidence="8" id="KW-1185">Reference proteome</keyword>
<dbReference type="InterPro" id="IPR058626">
    <property type="entry name" value="MdtA-like_b-barrel"/>
</dbReference>
<feature type="domain" description="Multidrug resistance protein MdtA-like beta-barrel" evidence="5">
    <location>
        <begin position="204"/>
        <end position="290"/>
    </location>
</feature>
<name>F3ZUA0_9BACE</name>
<evidence type="ECO:0000259" key="4">
    <source>
        <dbReference type="Pfam" id="PF25917"/>
    </source>
</evidence>
<dbReference type="HOGENOM" id="CLU_018816_2_1_10"/>
<feature type="coiled-coil region" evidence="3">
    <location>
        <begin position="137"/>
        <end position="164"/>
    </location>
</feature>
<dbReference type="Gene3D" id="2.40.50.100">
    <property type="match status" value="1"/>
</dbReference>
<evidence type="ECO:0000256" key="2">
    <source>
        <dbReference type="ARBA" id="ARBA00009477"/>
    </source>
</evidence>
<dbReference type="InterPro" id="IPR058625">
    <property type="entry name" value="MdtA-like_BSH"/>
</dbReference>
<dbReference type="Gene3D" id="2.40.30.170">
    <property type="match status" value="1"/>
</dbReference>
<dbReference type="EMBL" id="CM001167">
    <property type="protein sequence ID" value="EGJ71345.1"/>
    <property type="molecule type" value="Genomic_DNA"/>
</dbReference>
<evidence type="ECO:0000313" key="8">
    <source>
        <dbReference type="Proteomes" id="UP000018439"/>
    </source>
</evidence>
<evidence type="ECO:0000259" key="6">
    <source>
        <dbReference type="Pfam" id="PF25967"/>
    </source>
</evidence>
<dbReference type="eggNOG" id="COG0845">
    <property type="taxonomic scope" value="Bacteria"/>
</dbReference>
<organism evidence="7 8">
    <name type="scientific">Bacteroides coprosuis DSM 18011</name>
    <dbReference type="NCBI Taxonomy" id="679937"/>
    <lineage>
        <taxon>Bacteria</taxon>
        <taxon>Pseudomonadati</taxon>
        <taxon>Bacteroidota</taxon>
        <taxon>Bacteroidia</taxon>
        <taxon>Bacteroidales</taxon>
        <taxon>Bacteroidaceae</taxon>
        <taxon>Bacteroides</taxon>
    </lineage>
</organism>
<dbReference type="OrthoDB" id="9801814at2"/>
<accession>F3ZUA0</accession>
<dbReference type="Gene3D" id="1.10.287.470">
    <property type="entry name" value="Helix hairpin bin"/>
    <property type="match status" value="1"/>
</dbReference>
<comment type="subcellular location">
    <subcellularLocation>
        <location evidence="1">Cell envelope</location>
    </subcellularLocation>
</comment>
<protein>
    <submittedName>
        <fullName evidence="7">Efflux transporter, RND family, MFP subunit</fullName>
    </submittedName>
</protein>
<dbReference type="SUPFAM" id="SSF111369">
    <property type="entry name" value="HlyD-like secretion proteins"/>
    <property type="match status" value="1"/>
</dbReference>
<keyword evidence="3" id="KW-0175">Coiled coil</keyword>
<dbReference type="GO" id="GO:0005886">
    <property type="term" value="C:plasma membrane"/>
    <property type="evidence" value="ECO:0007669"/>
    <property type="project" value="TreeGrafter"/>
</dbReference>
<dbReference type="Pfam" id="PF25944">
    <property type="entry name" value="Beta-barrel_RND"/>
    <property type="match status" value="1"/>
</dbReference>
<proteinExistence type="inferred from homology"/>
<dbReference type="GO" id="GO:0030313">
    <property type="term" value="C:cell envelope"/>
    <property type="evidence" value="ECO:0007669"/>
    <property type="project" value="UniProtKB-SubCell"/>
</dbReference>
<dbReference type="InterPro" id="IPR058627">
    <property type="entry name" value="MdtA-like_C"/>
</dbReference>
<dbReference type="Pfam" id="PF25917">
    <property type="entry name" value="BSH_RND"/>
    <property type="match status" value="1"/>
</dbReference>
<evidence type="ECO:0000256" key="3">
    <source>
        <dbReference type="SAM" id="Coils"/>
    </source>
</evidence>
<evidence type="ECO:0000259" key="5">
    <source>
        <dbReference type="Pfam" id="PF25944"/>
    </source>
</evidence>
<dbReference type="GO" id="GO:0046677">
    <property type="term" value="P:response to antibiotic"/>
    <property type="evidence" value="ECO:0007669"/>
    <property type="project" value="TreeGrafter"/>
</dbReference>
<dbReference type="GO" id="GO:0022857">
    <property type="term" value="F:transmembrane transporter activity"/>
    <property type="evidence" value="ECO:0007669"/>
    <property type="project" value="InterPro"/>
</dbReference>
<dbReference type="AlphaFoldDB" id="F3ZUA0"/>